<proteinExistence type="predicted"/>
<feature type="domain" description="RING-type" evidence="9">
    <location>
        <begin position="354"/>
        <end position="399"/>
    </location>
</feature>
<dbReference type="SMART" id="SM00184">
    <property type="entry name" value="RING"/>
    <property type="match status" value="1"/>
</dbReference>
<evidence type="ECO:0000256" key="3">
    <source>
        <dbReference type="ARBA" id="ARBA00022771"/>
    </source>
</evidence>
<dbReference type="Gene3D" id="2.60.200.20">
    <property type="match status" value="1"/>
</dbReference>
<evidence type="ECO:0000259" key="9">
    <source>
        <dbReference type="PROSITE" id="PS50089"/>
    </source>
</evidence>
<dbReference type="InterPro" id="IPR001841">
    <property type="entry name" value="Znf_RING"/>
</dbReference>
<organism evidence="10 11">
    <name type="scientific">Phyllosticta citriasiana</name>
    <dbReference type="NCBI Taxonomy" id="595635"/>
    <lineage>
        <taxon>Eukaryota</taxon>
        <taxon>Fungi</taxon>
        <taxon>Dikarya</taxon>
        <taxon>Ascomycota</taxon>
        <taxon>Pezizomycotina</taxon>
        <taxon>Dothideomycetes</taxon>
        <taxon>Dothideomycetes incertae sedis</taxon>
        <taxon>Botryosphaeriales</taxon>
        <taxon>Phyllostictaceae</taxon>
        <taxon>Phyllosticta</taxon>
    </lineage>
</organism>
<evidence type="ECO:0000313" key="11">
    <source>
        <dbReference type="Proteomes" id="UP001363622"/>
    </source>
</evidence>
<dbReference type="PANTHER" id="PTHR15067">
    <property type="entry name" value="E3 UBIQUITIN-PROTEIN LIGASE RNF8"/>
    <property type="match status" value="1"/>
</dbReference>
<feature type="domain" description="FHA" evidence="8">
    <location>
        <begin position="207"/>
        <end position="271"/>
    </location>
</feature>
<dbReference type="InterPro" id="IPR008984">
    <property type="entry name" value="SMAD_FHA_dom_sf"/>
</dbReference>
<feature type="compositionally biased region" description="Polar residues" evidence="7">
    <location>
        <begin position="70"/>
        <end position="106"/>
    </location>
</feature>
<feature type="compositionally biased region" description="Polar residues" evidence="7">
    <location>
        <begin position="561"/>
        <end position="579"/>
    </location>
</feature>
<feature type="region of interest" description="Disordered" evidence="7">
    <location>
        <begin position="436"/>
        <end position="472"/>
    </location>
</feature>
<dbReference type="EMBL" id="JBBPHU010000006">
    <property type="protein sequence ID" value="KAK7516387.1"/>
    <property type="molecule type" value="Genomic_DNA"/>
</dbReference>
<keyword evidence="11" id="KW-1185">Reference proteome</keyword>
<name>A0ABR1KJX8_9PEZI</name>
<accession>A0ABR1KJX8</accession>
<dbReference type="SUPFAM" id="SSF57850">
    <property type="entry name" value="RING/U-box"/>
    <property type="match status" value="1"/>
</dbReference>
<evidence type="ECO:0000256" key="4">
    <source>
        <dbReference type="ARBA" id="ARBA00022786"/>
    </source>
</evidence>
<reference evidence="10 11" key="1">
    <citation type="submission" date="2024-04" db="EMBL/GenBank/DDBJ databases">
        <title>Phyllosticta paracitricarpa is synonymous to the EU quarantine fungus P. citricarpa based on phylogenomic analyses.</title>
        <authorList>
            <consortium name="Lawrence Berkeley National Laboratory"/>
            <person name="Van Ingen-Buijs V.A."/>
            <person name="Van Westerhoven A.C."/>
            <person name="Haridas S."/>
            <person name="Skiadas P."/>
            <person name="Martin F."/>
            <person name="Groenewald J.Z."/>
            <person name="Crous P.W."/>
            <person name="Seidl M.F."/>
        </authorList>
    </citation>
    <scope>NUCLEOTIDE SEQUENCE [LARGE SCALE GENOMIC DNA]</scope>
    <source>
        <strain evidence="10 11">CBS 123371</strain>
    </source>
</reference>
<keyword evidence="5" id="KW-0862">Zinc</keyword>
<evidence type="ECO:0000259" key="8">
    <source>
        <dbReference type="PROSITE" id="PS50006"/>
    </source>
</evidence>
<protein>
    <submittedName>
        <fullName evidence="10">FHA domain-containing protein</fullName>
    </submittedName>
</protein>
<evidence type="ECO:0000256" key="7">
    <source>
        <dbReference type="SAM" id="MobiDB-lite"/>
    </source>
</evidence>
<dbReference type="Pfam" id="PF17123">
    <property type="entry name" value="zf-RING_11"/>
    <property type="match status" value="1"/>
</dbReference>
<dbReference type="PANTHER" id="PTHR15067:SF7">
    <property type="entry name" value="E3 UBIQUITIN-PROTEIN LIGASE DMA1-RELATED"/>
    <property type="match status" value="1"/>
</dbReference>
<dbReference type="InterPro" id="IPR013083">
    <property type="entry name" value="Znf_RING/FYVE/PHD"/>
</dbReference>
<sequence>MFTTPAPSAPTLSTTTSSAQPTSPSRSGRLRGLSYLRSYTHNHLHSHSSDRSSSGPAASIRRPSLHRSRSQSSPNSARNSRNHAATSSDPSPQLDLASSRSNINHGGSSGWVPTVVGRSGLSRVASSAEPSNTSATSPRPASMTRNRTESAAPALGAASNGAVGDAATPTKLLPSIRFIPHDDPRATRPSLQFPVISRTLPNEDSVIRVGRYSEKDSTPTDVPANIPSAAPVGFKSKVVSRRHCEFWCKDGQWWIKDVKSSSGTFLNHIRLSQPGVESKPFKVGDGDVVQLGIDFRGGEEMIFRCVKIRIECNRNWQKSLNNFNKSTHKTLRKLAQSTGKVKDSDTASTHSTDCSICLTSIRPCQALFVAPCSHVWHYKCISRVINGPSYPQFMCPNCRMVNDLDADVSEPEDSDDDDDMDDENLSKMIAETRLALGMQEDDDEGTATPRPKAHIRGTAAPRPSGATQNLAAAPAMSGAVSASISEDDDVSLALERVGLAGEESGPSSDPDQASDGGVQTPPDEDSQDDTAGSSSATSGPIPIATPGNGTSGTTPFGSSTILNTPNPTAQYALTPTPAASTGLDCPTTPRNDAGPFVLDGSGTRNSNRRSSMDEAVQVLERGADENAGVSN</sequence>
<keyword evidence="2" id="KW-0479">Metal-binding</keyword>
<dbReference type="Gene3D" id="3.30.40.10">
    <property type="entry name" value="Zinc/RING finger domain, C3HC4 (zinc finger)"/>
    <property type="match status" value="1"/>
</dbReference>
<dbReference type="Proteomes" id="UP001363622">
    <property type="component" value="Unassembled WGS sequence"/>
</dbReference>
<evidence type="ECO:0000313" key="10">
    <source>
        <dbReference type="EMBL" id="KAK7516387.1"/>
    </source>
</evidence>
<dbReference type="PROSITE" id="PS50006">
    <property type="entry name" value="FHA_DOMAIN"/>
    <property type="match status" value="1"/>
</dbReference>
<feature type="compositionally biased region" description="Low complexity" evidence="7">
    <location>
        <begin position="1"/>
        <end position="39"/>
    </location>
</feature>
<dbReference type="Pfam" id="PF00498">
    <property type="entry name" value="FHA"/>
    <property type="match status" value="1"/>
</dbReference>
<dbReference type="InterPro" id="IPR000253">
    <property type="entry name" value="FHA_dom"/>
</dbReference>
<evidence type="ECO:0000256" key="2">
    <source>
        <dbReference type="ARBA" id="ARBA00022723"/>
    </source>
</evidence>
<evidence type="ECO:0000256" key="1">
    <source>
        <dbReference type="ARBA" id="ARBA00022679"/>
    </source>
</evidence>
<dbReference type="SMART" id="SM00240">
    <property type="entry name" value="FHA"/>
    <property type="match status" value="1"/>
</dbReference>
<comment type="caution">
    <text evidence="10">The sequence shown here is derived from an EMBL/GenBank/DDBJ whole genome shotgun (WGS) entry which is preliminary data.</text>
</comment>
<feature type="compositionally biased region" description="Low complexity" evidence="7">
    <location>
        <begin position="545"/>
        <end position="560"/>
    </location>
</feature>
<keyword evidence="1" id="KW-0808">Transferase</keyword>
<dbReference type="SUPFAM" id="SSF49879">
    <property type="entry name" value="SMAD/FHA domain"/>
    <property type="match status" value="1"/>
</dbReference>
<dbReference type="PROSITE" id="PS50089">
    <property type="entry name" value="ZF_RING_2"/>
    <property type="match status" value="1"/>
</dbReference>
<feature type="region of interest" description="Disordered" evidence="7">
    <location>
        <begin position="1"/>
        <end position="166"/>
    </location>
</feature>
<evidence type="ECO:0000256" key="6">
    <source>
        <dbReference type="PROSITE-ProRule" id="PRU00175"/>
    </source>
</evidence>
<feature type="compositionally biased region" description="Low complexity" evidence="7">
    <location>
        <begin position="150"/>
        <end position="162"/>
    </location>
</feature>
<keyword evidence="3 6" id="KW-0863">Zinc-finger</keyword>
<keyword evidence="4" id="KW-0833">Ubl conjugation pathway</keyword>
<gene>
    <name evidence="10" type="ORF">IWZ03DRAFT_414925</name>
</gene>
<feature type="compositionally biased region" description="Polar residues" evidence="7">
    <location>
        <begin position="124"/>
        <end position="145"/>
    </location>
</feature>
<feature type="compositionally biased region" description="Polar residues" evidence="7">
    <location>
        <begin position="529"/>
        <end position="538"/>
    </location>
</feature>
<feature type="region of interest" description="Disordered" evidence="7">
    <location>
        <begin position="500"/>
        <end position="613"/>
    </location>
</feature>
<evidence type="ECO:0000256" key="5">
    <source>
        <dbReference type="ARBA" id="ARBA00022833"/>
    </source>
</evidence>